<keyword evidence="2" id="KW-1185">Reference proteome</keyword>
<gene>
    <name evidence="1" type="ORF">Tco_0858247</name>
</gene>
<dbReference type="InterPro" id="IPR043128">
    <property type="entry name" value="Rev_trsase/Diguanyl_cyclase"/>
</dbReference>
<accession>A0ABQ5B8L1</accession>
<reference evidence="1" key="2">
    <citation type="submission" date="2022-01" db="EMBL/GenBank/DDBJ databases">
        <authorList>
            <person name="Yamashiro T."/>
            <person name="Shiraishi A."/>
            <person name="Satake H."/>
            <person name="Nakayama K."/>
        </authorList>
    </citation>
    <scope>NUCLEOTIDE SEQUENCE</scope>
</reference>
<evidence type="ECO:0008006" key="3">
    <source>
        <dbReference type="Google" id="ProtNLM"/>
    </source>
</evidence>
<reference evidence="1" key="1">
    <citation type="journal article" date="2022" name="Int. J. Mol. Sci.">
        <title>Draft Genome of Tanacetum Coccineum: Genomic Comparison of Closely Related Tanacetum-Family Plants.</title>
        <authorList>
            <person name="Yamashiro T."/>
            <person name="Shiraishi A."/>
            <person name="Nakayama K."/>
            <person name="Satake H."/>
        </authorList>
    </citation>
    <scope>NUCLEOTIDE SEQUENCE</scope>
</reference>
<dbReference type="EMBL" id="BQNB010013050">
    <property type="protein sequence ID" value="GJT11205.1"/>
    <property type="molecule type" value="Genomic_DNA"/>
</dbReference>
<evidence type="ECO:0000313" key="2">
    <source>
        <dbReference type="Proteomes" id="UP001151760"/>
    </source>
</evidence>
<organism evidence="1 2">
    <name type="scientific">Tanacetum coccineum</name>
    <dbReference type="NCBI Taxonomy" id="301880"/>
    <lineage>
        <taxon>Eukaryota</taxon>
        <taxon>Viridiplantae</taxon>
        <taxon>Streptophyta</taxon>
        <taxon>Embryophyta</taxon>
        <taxon>Tracheophyta</taxon>
        <taxon>Spermatophyta</taxon>
        <taxon>Magnoliopsida</taxon>
        <taxon>eudicotyledons</taxon>
        <taxon>Gunneridae</taxon>
        <taxon>Pentapetalae</taxon>
        <taxon>asterids</taxon>
        <taxon>campanulids</taxon>
        <taxon>Asterales</taxon>
        <taxon>Asteraceae</taxon>
        <taxon>Asteroideae</taxon>
        <taxon>Anthemideae</taxon>
        <taxon>Anthemidinae</taxon>
        <taxon>Tanacetum</taxon>
    </lineage>
</organism>
<dbReference type="InterPro" id="IPR043502">
    <property type="entry name" value="DNA/RNA_pol_sf"/>
</dbReference>
<dbReference type="Gene3D" id="3.30.70.270">
    <property type="match status" value="1"/>
</dbReference>
<dbReference type="SUPFAM" id="SSF56672">
    <property type="entry name" value="DNA/RNA polymerases"/>
    <property type="match status" value="1"/>
</dbReference>
<name>A0ABQ5B8L1_9ASTR</name>
<evidence type="ECO:0000313" key="1">
    <source>
        <dbReference type="EMBL" id="GJT11205.1"/>
    </source>
</evidence>
<proteinExistence type="predicted"/>
<protein>
    <recommendedName>
        <fullName evidence="3">Reverse transcriptase RNase H-like domain-containing protein</fullName>
    </recommendedName>
</protein>
<sequence length="236" mass="27107">MVKEGIVADIKISKSGDLRLIELKAVIAKLPHPTSVKVSKFWARGFYRRFIQNFQKLPVLWTHLLEKETPLFLSEECVDSFQHTQKKIDNDGSILIAPDWDLPFELIVTDNSAIKYLFAKKDATARSCGWILLLQEFDIEIRDSIKELRILAADHLFQSEKFRIKTNLRTKKSNESISLETLGDKTLCFWPEALDILKVLSQLTTGGTLWYSRIVKALDSVIFNSSFTSSASFWDY</sequence>
<dbReference type="Proteomes" id="UP001151760">
    <property type="component" value="Unassembled WGS sequence"/>
</dbReference>
<comment type="caution">
    <text evidence="1">The sequence shown here is derived from an EMBL/GenBank/DDBJ whole genome shotgun (WGS) entry which is preliminary data.</text>
</comment>